<organism evidence="1">
    <name type="scientific">marine sediment metagenome</name>
    <dbReference type="NCBI Taxonomy" id="412755"/>
    <lineage>
        <taxon>unclassified sequences</taxon>
        <taxon>metagenomes</taxon>
        <taxon>ecological metagenomes</taxon>
    </lineage>
</organism>
<evidence type="ECO:0000313" key="1">
    <source>
        <dbReference type="EMBL" id="KKL64325.1"/>
    </source>
</evidence>
<comment type="caution">
    <text evidence="1">The sequence shown here is derived from an EMBL/GenBank/DDBJ whole genome shotgun (WGS) entry which is preliminary data.</text>
</comment>
<dbReference type="EMBL" id="LAZR01027882">
    <property type="protein sequence ID" value="KKL64325.1"/>
    <property type="molecule type" value="Genomic_DNA"/>
</dbReference>
<gene>
    <name evidence="1" type="ORF">LCGC14_2166190</name>
</gene>
<dbReference type="AlphaFoldDB" id="A0A0F9G460"/>
<sequence length="103" mass="12287">MVRLWLPTGRKPFFNAKDEKEHLINRLWELRYSVPGAKGMEVQQLKDYVAYAEERVIQDEEADKKAAEKKMKKMAPDQIRGAMKEYLNWKYRKEGKGHRYAIN</sequence>
<protein>
    <submittedName>
        <fullName evidence="1">Uncharacterized protein</fullName>
    </submittedName>
</protein>
<accession>A0A0F9G460</accession>
<proteinExistence type="predicted"/>
<name>A0A0F9G460_9ZZZZ</name>
<reference evidence="1" key="1">
    <citation type="journal article" date="2015" name="Nature">
        <title>Complex archaea that bridge the gap between prokaryotes and eukaryotes.</title>
        <authorList>
            <person name="Spang A."/>
            <person name="Saw J.H."/>
            <person name="Jorgensen S.L."/>
            <person name="Zaremba-Niedzwiedzka K."/>
            <person name="Martijn J."/>
            <person name="Lind A.E."/>
            <person name="van Eijk R."/>
            <person name="Schleper C."/>
            <person name="Guy L."/>
            <person name="Ettema T.J."/>
        </authorList>
    </citation>
    <scope>NUCLEOTIDE SEQUENCE</scope>
</reference>